<accession>A0A520M6V0</accession>
<dbReference type="Proteomes" id="UP000318359">
    <property type="component" value="Unassembled WGS sequence"/>
</dbReference>
<feature type="domain" description="Adaptor protein ClpS core" evidence="3">
    <location>
        <begin position="27"/>
        <end position="105"/>
    </location>
</feature>
<dbReference type="NCBIfam" id="NF000672">
    <property type="entry name" value="PRK00033.1-5"/>
    <property type="match status" value="1"/>
</dbReference>
<keyword evidence="4" id="KW-0645">Protease</keyword>
<comment type="caution">
    <text evidence="4">The sequence shown here is derived from an EMBL/GenBank/DDBJ whole genome shotgun (WGS) entry which is preliminary data.</text>
</comment>
<dbReference type="GO" id="GO:0008233">
    <property type="term" value="F:peptidase activity"/>
    <property type="evidence" value="ECO:0007669"/>
    <property type="project" value="UniProtKB-KW"/>
</dbReference>
<comment type="subunit">
    <text evidence="1">Binds to the N-terminal domain of the chaperone ClpA.</text>
</comment>
<dbReference type="PANTHER" id="PTHR33473:SF19">
    <property type="entry name" value="ATP-DEPENDENT CLP PROTEASE ADAPTER PROTEIN CLPS"/>
    <property type="match status" value="1"/>
</dbReference>
<dbReference type="Gene3D" id="3.30.1390.10">
    <property type="match status" value="1"/>
</dbReference>
<dbReference type="InterPro" id="IPR014719">
    <property type="entry name" value="Ribosomal_bL12_C/ClpS-like"/>
</dbReference>
<evidence type="ECO:0000259" key="3">
    <source>
        <dbReference type="Pfam" id="PF02617"/>
    </source>
</evidence>
<evidence type="ECO:0000256" key="2">
    <source>
        <dbReference type="SAM" id="MobiDB-lite"/>
    </source>
</evidence>
<comment type="similarity">
    <text evidence="1">Belongs to the ClpS family.</text>
</comment>
<dbReference type="AlphaFoldDB" id="A0A520M6V0"/>
<dbReference type="FunFam" id="3.30.1390.10:FF:000002">
    <property type="entry name" value="ATP-dependent Clp protease adapter protein ClpS"/>
    <property type="match status" value="1"/>
</dbReference>
<feature type="region of interest" description="Disordered" evidence="2">
    <location>
        <begin position="1"/>
        <end position="23"/>
    </location>
</feature>
<dbReference type="Pfam" id="PF02617">
    <property type="entry name" value="ClpS"/>
    <property type="match status" value="1"/>
</dbReference>
<sequence>MKLNNSDKDQIIHNGDTAVLEKDPEVKEPPMYQVILLNDDYTPMEFVVYILQFIFNHDHEKATQIMMAVHTRGKGVCGIFPKEIAEMKSHEVISMAQAHDHPLMSEIEPLTD</sequence>
<dbReference type="InterPro" id="IPR022935">
    <property type="entry name" value="ClpS"/>
</dbReference>
<dbReference type="SUPFAM" id="SSF54736">
    <property type="entry name" value="ClpS-like"/>
    <property type="match status" value="1"/>
</dbReference>
<proteinExistence type="inferred from homology"/>
<dbReference type="InterPro" id="IPR003769">
    <property type="entry name" value="ClpS_core"/>
</dbReference>
<keyword evidence="4" id="KW-0378">Hydrolase</keyword>
<protein>
    <recommendedName>
        <fullName evidence="1">ATP-dependent Clp protease adapter protein ClpS</fullName>
    </recommendedName>
</protein>
<dbReference type="GO" id="GO:0030163">
    <property type="term" value="P:protein catabolic process"/>
    <property type="evidence" value="ECO:0007669"/>
    <property type="project" value="InterPro"/>
</dbReference>
<dbReference type="HAMAP" id="MF_00302">
    <property type="entry name" value="ClpS"/>
    <property type="match status" value="1"/>
</dbReference>
<gene>
    <name evidence="1 4" type="primary">clpS</name>
    <name evidence="4" type="ORF">EVB00_02625</name>
</gene>
<name>A0A520M6V0_9GAMM</name>
<evidence type="ECO:0000313" key="5">
    <source>
        <dbReference type="Proteomes" id="UP000318359"/>
    </source>
</evidence>
<reference evidence="4 5" key="1">
    <citation type="submission" date="2019-02" db="EMBL/GenBank/DDBJ databases">
        <title>Prokaryotic population dynamics and viral predation in marine succession experiment using metagenomics: the confinement effect.</title>
        <authorList>
            <person name="Haro-Moreno J.M."/>
            <person name="Rodriguez-Valera F."/>
            <person name="Lopez-Perez M."/>
        </authorList>
    </citation>
    <scope>NUCLEOTIDE SEQUENCE [LARGE SCALE GENOMIC DNA]</scope>
    <source>
        <strain evidence="4">MED-G167</strain>
    </source>
</reference>
<evidence type="ECO:0000256" key="1">
    <source>
        <dbReference type="HAMAP-Rule" id="MF_00302"/>
    </source>
</evidence>
<dbReference type="PANTHER" id="PTHR33473">
    <property type="entry name" value="ATP-DEPENDENT CLP PROTEASE ADAPTER PROTEIN CLPS1, CHLOROPLASTIC"/>
    <property type="match status" value="1"/>
</dbReference>
<dbReference type="EMBL" id="SHBM01000037">
    <property type="protein sequence ID" value="RZO16869.1"/>
    <property type="molecule type" value="Genomic_DNA"/>
</dbReference>
<feature type="compositionally biased region" description="Basic and acidic residues" evidence="2">
    <location>
        <begin position="1"/>
        <end position="11"/>
    </location>
</feature>
<comment type="function">
    <text evidence="1">Involved in the modulation of the specificity of the ClpAP-mediated ATP-dependent protein degradation.</text>
</comment>
<organism evidence="4 5">
    <name type="scientific">SAR86 cluster bacterium</name>
    <dbReference type="NCBI Taxonomy" id="2030880"/>
    <lineage>
        <taxon>Bacteria</taxon>
        <taxon>Pseudomonadati</taxon>
        <taxon>Pseudomonadota</taxon>
        <taxon>Gammaproteobacteria</taxon>
        <taxon>SAR86 cluster</taxon>
    </lineage>
</organism>
<evidence type="ECO:0000313" key="4">
    <source>
        <dbReference type="EMBL" id="RZO16869.1"/>
    </source>
</evidence>
<dbReference type="GO" id="GO:0006508">
    <property type="term" value="P:proteolysis"/>
    <property type="evidence" value="ECO:0007669"/>
    <property type="project" value="UniProtKB-UniRule"/>
</dbReference>